<keyword evidence="6" id="KW-0227">DNA damage</keyword>
<evidence type="ECO:0000313" key="12">
    <source>
        <dbReference type="EMBL" id="MPM44597.1"/>
    </source>
</evidence>
<dbReference type="InterPro" id="IPR020563">
    <property type="entry name" value="X-over_junc_endoDNase_Mg_BS"/>
</dbReference>
<dbReference type="InterPro" id="IPR012337">
    <property type="entry name" value="RNaseH-like_sf"/>
</dbReference>
<evidence type="ECO:0000256" key="10">
    <source>
        <dbReference type="ARBA" id="ARBA00023172"/>
    </source>
</evidence>
<sequence>MLAIGIDPGTAICGYGVVMLEGNHLTPIKYGAIFTDKDDKPEIRLRIIYEELTLLLDEYKPDIMSVEQLFFNRNVTTAISVGQARGVILLTAANKNIPIVEYTPIQIKQAVVGYGGADKEQVTFMVQKLLNIRTKPKPDDVADALAVAICGLHSSTTRVRQELRK</sequence>
<evidence type="ECO:0000256" key="8">
    <source>
        <dbReference type="ARBA" id="ARBA00022842"/>
    </source>
</evidence>
<keyword evidence="7 12" id="KW-0378">Hydrolase</keyword>
<evidence type="ECO:0000256" key="5">
    <source>
        <dbReference type="ARBA" id="ARBA00022759"/>
    </source>
</evidence>
<dbReference type="PANTHER" id="PTHR30194:SF3">
    <property type="entry name" value="CROSSOVER JUNCTION ENDODEOXYRIBONUCLEASE RUVC"/>
    <property type="match status" value="1"/>
</dbReference>
<reference evidence="12" key="1">
    <citation type="submission" date="2019-08" db="EMBL/GenBank/DDBJ databases">
        <authorList>
            <person name="Kucharzyk K."/>
            <person name="Murdoch R.W."/>
            <person name="Higgins S."/>
            <person name="Loffler F."/>
        </authorList>
    </citation>
    <scope>NUCLEOTIDE SEQUENCE</scope>
</reference>
<dbReference type="InterPro" id="IPR002176">
    <property type="entry name" value="X-over_junc_endoDNase_RuvC"/>
</dbReference>
<dbReference type="GO" id="GO:0003677">
    <property type="term" value="F:DNA binding"/>
    <property type="evidence" value="ECO:0007669"/>
    <property type="project" value="UniProtKB-KW"/>
</dbReference>
<dbReference type="Pfam" id="PF02075">
    <property type="entry name" value="RuvC"/>
    <property type="match status" value="1"/>
</dbReference>
<evidence type="ECO:0000256" key="4">
    <source>
        <dbReference type="ARBA" id="ARBA00022723"/>
    </source>
</evidence>
<dbReference type="NCBIfam" id="NF000711">
    <property type="entry name" value="PRK00039.2-1"/>
    <property type="match status" value="1"/>
</dbReference>
<keyword evidence="8" id="KW-0460">Magnesium</keyword>
<comment type="similarity">
    <text evidence="1">Belongs to the RuvC family.</text>
</comment>
<comment type="caution">
    <text evidence="12">The sequence shown here is derived from an EMBL/GenBank/DDBJ whole genome shotgun (WGS) entry which is preliminary data.</text>
</comment>
<keyword evidence="5" id="KW-0255">Endonuclease</keyword>
<evidence type="ECO:0000256" key="6">
    <source>
        <dbReference type="ARBA" id="ARBA00022763"/>
    </source>
</evidence>
<keyword evidence="4" id="KW-0479">Metal-binding</keyword>
<organism evidence="12">
    <name type="scientific">bioreactor metagenome</name>
    <dbReference type="NCBI Taxonomy" id="1076179"/>
    <lineage>
        <taxon>unclassified sequences</taxon>
        <taxon>metagenomes</taxon>
        <taxon>ecological metagenomes</taxon>
    </lineage>
</organism>
<keyword evidence="10" id="KW-0233">DNA recombination</keyword>
<evidence type="ECO:0000256" key="11">
    <source>
        <dbReference type="ARBA" id="ARBA00023204"/>
    </source>
</evidence>
<protein>
    <submittedName>
        <fullName evidence="12">Crossover junction endodeoxyribonuclease RuvC</fullName>
        <ecNumber evidence="12">3.1.22.4</ecNumber>
    </submittedName>
</protein>
<dbReference type="Gene3D" id="3.30.420.10">
    <property type="entry name" value="Ribonuclease H-like superfamily/Ribonuclease H"/>
    <property type="match status" value="1"/>
</dbReference>
<accession>A0A644ZV04</accession>
<dbReference type="SUPFAM" id="SSF53098">
    <property type="entry name" value="Ribonuclease H-like"/>
    <property type="match status" value="1"/>
</dbReference>
<dbReference type="PRINTS" id="PR00696">
    <property type="entry name" value="RSOLVASERUVC"/>
</dbReference>
<dbReference type="InterPro" id="IPR036397">
    <property type="entry name" value="RNaseH_sf"/>
</dbReference>
<dbReference type="PROSITE" id="PS01321">
    <property type="entry name" value="RUVC"/>
    <property type="match status" value="1"/>
</dbReference>
<dbReference type="FunFam" id="3.30.420.10:FF:000002">
    <property type="entry name" value="Crossover junction endodeoxyribonuclease RuvC"/>
    <property type="match status" value="1"/>
</dbReference>
<keyword evidence="3" id="KW-0540">Nuclease</keyword>
<dbReference type="GO" id="GO:0006281">
    <property type="term" value="P:DNA repair"/>
    <property type="evidence" value="ECO:0007669"/>
    <property type="project" value="UniProtKB-KW"/>
</dbReference>
<evidence type="ECO:0000256" key="2">
    <source>
        <dbReference type="ARBA" id="ARBA00022490"/>
    </source>
</evidence>
<evidence type="ECO:0000256" key="3">
    <source>
        <dbReference type="ARBA" id="ARBA00022722"/>
    </source>
</evidence>
<name>A0A644ZV04_9ZZZZ</name>
<proteinExistence type="inferred from homology"/>
<dbReference type="NCBIfam" id="TIGR00228">
    <property type="entry name" value="ruvC"/>
    <property type="match status" value="1"/>
</dbReference>
<evidence type="ECO:0000256" key="9">
    <source>
        <dbReference type="ARBA" id="ARBA00023125"/>
    </source>
</evidence>
<dbReference type="CDD" id="cd16962">
    <property type="entry name" value="RuvC"/>
    <property type="match status" value="1"/>
</dbReference>
<evidence type="ECO:0000256" key="1">
    <source>
        <dbReference type="ARBA" id="ARBA00009518"/>
    </source>
</evidence>
<dbReference type="GO" id="GO:0006310">
    <property type="term" value="P:DNA recombination"/>
    <property type="evidence" value="ECO:0007669"/>
    <property type="project" value="UniProtKB-KW"/>
</dbReference>
<dbReference type="PANTHER" id="PTHR30194">
    <property type="entry name" value="CROSSOVER JUNCTION ENDODEOXYRIBONUCLEASE RUVC"/>
    <property type="match status" value="1"/>
</dbReference>
<dbReference type="GO" id="GO:0008821">
    <property type="term" value="F:crossover junction DNA endonuclease activity"/>
    <property type="evidence" value="ECO:0007669"/>
    <property type="project" value="InterPro"/>
</dbReference>
<dbReference type="EMBL" id="VSSQ01010537">
    <property type="protein sequence ID" value="MPM44597.1"/>
    <property type="molecule type" value="Genomic_DNA"/>
</dbReference>
<dbReference type="EC" id="3.1.22.4" evidence="12"/>
<gene>
    <name evidence="12" type="primary">ruvC_23</name>
    <name evidence="12" type="ORF">SDC9_91276</name>
</gene>
<keyword evidence="9" id="KW-0238">DNA-binding</keyword>
<dbReference type="AlphaFoldDB" id="A0A644ZV04"/>
<dbReference type="GO" id="GO:0046872">
    <property type="term" value="F:metal ion binding"/>
    <property type="evidence" value="ECO:0007669"/>
    <property type="project" value="UniProtKB-KW"/>
</dbReference>
<evidence type="ECO:0000256" key="7">
    <source>
        <dbReference type="ARBA" id="ARBA00022801"/>
    </source>
</evidence>
<keyword evidence="2" id="KW-0963">Cytoplasm</keyword>
<keyword evidence="11" id="KW-0234">DNA repair</keyword>
<dbReference type="HAMAP" id="MF_00034">
    <property type="entry name" value="RuvC"/>
    <property type="match status" value="1"/>
</dbReference>